<feature type="transmembrane region" description="Helical" evidence="2">
    <location>
        <begin position="1195"/>
        <end position="1218"/>
    </location>
</feature>
<feature type="transmembrane region" description="Helical" evidence="2">
    <location>
        <begin position="267"/>
        <end position="288"/>
    </location>
</feature>
<comment type="caution">
    <text evidence="3">The sequence shown here is derived from an EMBL/GenBank/DDBJ whole genome shotgun (WGS) entry which is preliminary data.</text>
</comment>
<accession>A0A835WJW9</accession>
<keyword evidence="2" id="KW-0812">Transmembrane</keyword>
<evidence type="ECO:0000313" key="4">
    <source>
        <dbReference type="Proteomes" id="UP000613740"/>
    </source>
</evidence>
<feature type="transmembrane region" description="Helical" evidence="2">
    <location>
        <begin position="1113"/>
        <end position="1132"/>
    </location>
</feature>
<name>A0A835WJW9_9CHLO</name>
<dbReference type="GO" id="GO:0016592">
    <property type="term" value="C:mediator complex"/>
    <property type="evidence" value="ECO:0007669"/>
    <property type="project" value="TreeGrafter"/>
</dbReference>
<dbReference type="PANTHER" id="PTHR46007">
    <property type="entry name" value="MEDIATOR OF RNA POLYMERASE II TRANSCRIPTION SUBUNIT 12"/>
    <property type="match status" value="1"/>
</dbReference>
<feature type="transmembrane region" description="Helical" evidence="2">
    <location>
        <begin position="206"/>
        <end position="234"/>
    </location>
</feature>
<feature type="transmembrane region" description="Helical" evidence="2">
    <location>
        <begin position="177"/>
        <end position="200"/>
    </location>
</feature>
<sequence length="1247" mass="128926">MGVKGPPMGGAGTSGRTASVDGLLLAAYTARARLGMDLVGGWVMAAMLLVYMRTSVVETGCGAEVAAGRALPDFPCGGAPILQVLHVMCNAPFYAIMRPIRLSDWACLVAACGYAAPAPLLTLLAVASTRPTRVWRWWARYRDLLLGLRMFILTTFLHVISYLLLPRDQWLQSGFAAYSNAIVTRPIADALSISCVWVLFPTRLSVVLPLAACRGALAFVLSTSVGPVVVPALWQASGRANSSTRTSALDLPCQPVLLSRMPAPMKLLVALLYVALPAAVCFVAELHVRQGFAAHVQQQLQRQRQQQQQACPGSCTEQQDVAPQVEPQAEAARVSGDATAVTGHMASDQGGACSSGARAPRKALAGPEWPPLLADTSFCGERAAAVMSSAAGSRVTISSGSAAASTAVRLDSDCQVTAWSAGSCTSSSVTSGPASSSRNSTGTRSGSGTGADATSCKAPADILLPTAAARLLAPSGSEPCSEANTETDLPLLVRKPPQQQQQQQPQQQQQQAAAAGRWLGPSQAQPHVLTATLVARAAPAAAHVSARASVAKAPLQPYQGLTSLRHISVKVQQHPGSFESYSHRLVQAAPGIMAAAAAAQGPCGVAVPQQLTQALVVRGCAQLIAWQHGLVVGGPGAAAKQLAPGACMPDSAESTPWLFGLLPDRDAVSGVAWQAAAPGWSISSSASAPTTAAVQLLHLSPPVLPLTSAAPAADAQPPTPHEPLRLRLFSPQPQRARLIVAGSSRNGSHGDAGPATAATAVGLRTQQVLAELQVQLCAGEQELELGGGLLQQLLLQAAGSCVSGAAAGETAVSRGRALQLLLLPPEHDDNEQADAAEVVEPGAPAPLLHFAAPLLVLPADAAAELCGLWGQVAAEAGGDAAAAHAHLQPLLSDLCYVLEAAQAEAEEAAEVEDAGDGPGQVRAAAGRDGMVGTAVLAYLHQAGLAASAHMVRSLCSHGATATPSGTSQLPKASTAAPATSSSSYALAVVSSSCPSRLAAAALLHGFSPRQLETQFEAWRALRLARAAPFLLAMTAQPYLLGLIRTVAEQPHAVVVQTLLLILTLWITDILGSLVLLLRMRACARLARAAAPHGEALDLARALPGSLQHHYSRLYHVACVYVAPALFLAASIASRLRPLPSNDAFIGNPRVLLGSALSRGLVLPSVQQLSWRQAAAAAVLLAPGEALQVAALQPGMWWGCVVALVVGWRAAACATAAAWEWRARSHFVVLQTRALQEQPGAVEHKKNA</sequence>
<dbReference type="OrthoDB" id="548957at2759"/>
<keyword evidence="4" id="KW-1185">Reference proteome</keyword>
<evidence type="ECO:0000313" key="3">
    <source>
        <dbReference type="EMBL" id="KAG2448795.1"/>
    </source>
</evidence>
<feature type="region of interest" description="Disordered" evidence="1">
    <location>
        <begin position="496"/>
        <end position="518"/>
    </location>
</feature>
<dbReference type="GO" id="GO:0003713">
    <property type="term" value="F:transcription coactivator activity"/>
    <property type="evidence" value="ECO:0007669"/>
    <property type="project" value="TreeGrafter"/>
</dbReference>
<evidence type="ECO:0000256" key="1">
    <source>
        <dbReference type="SAM" id="MobiDB-lite"/>
    </source>
</evidence>
<organism evidence="3 4">
    <name type="scientific">Chlamydomonas schloesseri</name>
    <dbReference type="NCBI Taxonomy" id="2026947"/>
    <lineage>
        <taxon>Eukaryota</taxon>
        <taxon>Viridiplantae</taxon>
        <taxon>Chlorophyta</taxon>
        <taxon>core chlorophytes</taxon>
        <taxon>Chlorophyceae</taxon>
        <taxon>CS clade</taxon>
        <taxon>Chlamydomonadales</taxon>
        <taxon>Chlamydomonadaceae</taxon>
        <taxon>Chlamydomonas</taxon>
    </lineage>
</organism>
<keyword evidence="2" id="KW-1133">Transmembrane helix</keyword>
<feature type="transmembrane region" description="Helical" evidence="2">
    <location>
        <begin position="34"/>
        <end position="52"/>
    </location>
</feature>
<keyword evidence="2" id="KW-0472">Membrane</keyword>
<dbReference type="AlphaFoldDB" id="A0A835WJW9"/>
<feature type="compositionally biased region" description="Low complexity" evidence="1">
    <location>
        <begin position="496"/>
        <end position="515"/>
    </location>
</feature>
<feature type="transmembrane region" description="Helical" evidence="2">
    <location>
        <begin position="105"/>
        <end position="126"/>
    </location>
</feature>
<dbReference type="PANTHER" id="PTHR46007:SF8">
    <property type="entry name" value="C2H2-TYPE DOMAIN-CONTAINING PROTEIN"/>
    <property type="match status" value="1"/>
</dbReference>
<proteinExistence type="predicted"/>
<dbReference type="InterPro" id="IPR051647">
    <property type="entry name" value="Mediator_comp_sub12"/>
</dbReference>
<feature type="transmembrane region" description="Helical" evidence="2">
    <location>
        <begin position="1053"/>
        <end position="1077"/>
    </location>
</feature>
<reference evidence="3" key="1">
    <citation type="journal article" date="2020" name="bioRxiv">
        <title>Comparative genomics of Chlamydomonas.</title>
        <authorList>
            <person name="Craig R.J."/>
            <person name="Hasan A.R."/>
            <person name="Ness R.W."/>
            <person name="Keightley P.D."/>
        </authorList>
    </citation>
    <scope>NUCLEOTIDE SEQUENCE</scope>
    <source>
        <strain evidence="3">CCAP 11/173</strain>
    </source>
</reference>
<dbReference type="GO" id="GO:0045944">
    <property type="term" value="P:positive regulation of transcription by RNA polymerase II"/>
    <property type="evidence" value="ECO:0007669"/>
    <property type="project" value="TreeGrafter"/>
</dbReference>
<feature type="region of interest" description="Disordered" evidence="1">
    <location>
        <begin position="343"/>
        <end position="364"/>
    </location>
</feature>
<evidence type="ECO:0000256" key="2">
    <source>
        <dbReference type="SAM" id="Phobius"/>
    </source>
</evidence>
<feature type="transmembrane region" description="Helical" evidence="2">
    <location>
        <begin position="146"/>
        <end position="165"/>
    </location>
</feature>
<dbReference type="EMBL" id="JAEHOD010000016">
    <property type="protein sequence ID" value="KAG2448795.1"/>
    <property type="molecule type" value="Genomic_DNA"/>
</dbReference>
<feature type="region of interest" description="Disordered" evidence="1">
    <location>
        <begin position="423"/>
        <end position="454"/>
    </location>
</feature>
<protein>
    <submittedName>
        <fullName evidence="3">Uncharacterized protein</fullName>
    </submittedName>
</protein>
<dbReference type="Proteomes" id="UP000613740">
    <property type="component" value="Unassembled WGS sequence"/>
</dbReference>
<gene>
    <name evidence="3" type="ORF">HYH02_006146</name>
</gene>